<accession>A0ABR8R900</accession>
<dbReference type="InterPro" id="IPR001015">
    <property type="entry name" value="Ferrochelatase"/>
</dbReference>
<organism evidence="2 3">
    <name type="scientific">Psychrobacillus faecigallinarum</name>
    <dbReference type="NCBI Taxonomy" id="2762235"/>
    <lineage>
        <taxon>Bacteria</taxon>
        <taxon>Bacillati</taxon>
        <taxon>Bacillota</taxon>
        <taxon>Bacilli</taxon>
        <taxon>Bacillales</taxon>
        <taxon>Bacillaceae</taxon>
        <taxon>Psychrobacillus</taxon>
    </lineage>
</organism>
<comment type="similarity">
    <text evidence="1">Belongs to the ferrochelatase family.</text>
</comment>
<reference evidence="2 3" key="1">
    <citation type="submission" date="2020-08" db="EMBL/GenBank/DDBJ databases">
        <title>A Genomic Blueprint of the Chicken Gut Microbiome.</title>
        <authorList>
            <person name="Gilroy R."/>
            <person name="Ravi A."/>
            <person name="Getino M."/>
            <person name="Pursley I."/>
            <person name="Horton D.L."/>
            <person name="Alikhan N.-F."/>
            <person name="Baker D."/>
            <person name="Gharbi K."/>
            <person name="Hall N."/>
            <person name="Watson M."/>
            <person name="Adriaenssens E.M."/>
            <person name="Foster-Nyarko E."/>
            <person name="Jarju S."/>
            <person name="Secka A."/>
            <person name="Antonio M."/>
            <person name="Oren A."/>
            <person name="Chaudhuri R."/>
            <person name="La Ragione R.M."/>
            <person name="Hildebrand F."/>
            <person name="Pallen M.J."/>
        </authorList>
    </citation>
    <scope>NUCLEOTIDE SEQUENCE [LARGE SCALE GENOMIC DNA]</scope>
    <source>
        <strain evidence="2 3">Sa2BUA9</strain>
    </source>
</reference>
<comment type="caution">
    <text evidence="2">The sequence shown here is derived from an EMBL/GenBank/DDBJ whole genome shotgun (WGS) entry which is preliminary data.</text>
</comment>
<dbReference type="PANTHER" id="PTHR11108">
    <property type="entry name" value="FERROCHELATASE"/>
    <property type="match status" value="1"/>
</dbReference>
<sequence>MIGIIFYAYGAPKSKDDLPDFFAHLIQGKEVTIKMIGDFVKRYREFGSNDPLGAHSERIAQGLEKLLSNYSKDIKVYNAYKHTFPYLDETLKRMIEDGVDTVVTFSVNPIFSLSGAGVYQKEVEDFLNRSGENKKLIHIKKWNTHPAIISVYADRVRRAYKWLPAHVQDDAFVLFTVHSQPLYPEGNDDYIEQFQAMAQAVAREAGVSNWMMSYRSASSKVGWLGPDVKDTIRSLAAAGSRGFVTCELLSIVTDMESYFEIGRDTQLVSEELKVEFVRSEFPGDSFDTVIALAEIVKEQITKC</sequence>
<dbReference type="SUPFAM" id="SSF53800">
    <property type="entry name" value="Chelatase"/>
    <property type="match status" value="1"/>
</dbReference>
<dbReference type="EC" id="4.99.1.1" evidence="2"/>
<evidence type="ECO:0000256" key="1">
    <source>
        <dbReference type="RuleBase" id="RU004185"/>
    </source>
</evidence>
<gene>
    <name evidence="2" type="primary">hemH</name>
    <name evidence="2" type="ORF">H9650_09060</name>
</gene>
<evidence type="ECO:0000313" key="2">
    <source>
        <dbReference type="EMBL" id="MBD7944267.1"/>
    </source>
</evidence>
<dbReference type="Pfam" id="PF00762">
    <property type="entry name" value="Ferrochelatase"/>
    <property type="match status" value="1"/>
</dbReference>
<dbReference type="PANTHER" id="PTHR11108:SF1">
    <property type="entry name" value="FERROCHELATASE, MITOCHONDRIAL"/>
    <property type="match status" value="1"/>
</dbReference>
<keyword evidence="3" id="KW-1185">Reference proteome</keyword>
<dbReference type="Gene3D" id="3.40.50.1400">
    <property type="match status" value="2"/>
</dbReference>
<dbReference type="NCBIfam" id="TIGR00109">
    <property type="entry name" value="hemH"/>
    <property type="match status" value="1"/>
</dbReference>
<dbReference type="GO" id="GO:0016829">
    <property type="term" value="F:lyase activity"/>
    <property type="evidence" value="ECO:0007669"/>
    <property type="project" value="UniProtKB-KW"/>
</dbReference>
<evidence type="ECO:0000313" key="3">
    <source>
        <dbReference type="Proteomes" id="UP000640786"/>
    </source>
</evidence>
<dbReference type="EMBL" id="JACSQO010000003">
    <property type="protein sequence ID" value="MBD7944267.1"/>
    <property type="molecule type" value="Genomic_DNA"/>
</dbReference>
<dbReference type="RefSeq" id="WP_154311809.1">
    <property type="nucleotide sequence ID" value="NZ_JACSQO010000003.1"/>
</dbReference>
<name>A0ABR8R900_9BACI</name>
<keyword evidence="2" id="KW-0456">Lyase</keyword>
<dbReference type="Proteomes" id="UP000640786">
    <property type="component" value="Unassembled WGS sequence"/>
</dbReference>
<proteinExistence type="inferred from homology"/>
<protein>
    <submittedName>
        <fullName evidence="2">Ferrochelatase</fullName>
        <ecNumber evidence="2">4.99.1.1</ecNumber>
    </submittedName>
</protein>